<dbReference type="OrthoDB" id="6434356at2759"/>
<evidence type="ECO:0000256" key="1">
    <source>
        <dbReference type="SAM" id="MobiDB-lite"/>
    </source>
</evidence>
<feature type="region of interest" description="Disordered" evidence="1">
    <location>
        <begin position="13"/>
        <end position="32"/>
    </location>
</feature>
<dbReference type="Proteomes" id="UP000499080">
    <property type="component" value="Unassembled WGS sequence"/>
</dbReference>
<gene>
    <name evidence="2" type="ORF">AVEN_7476_1</name>
</gene>
<keyword evidence="3" id="KW-1185">Reference proteome</keyword>
<evidence type="ECO:0000313" key="3">
    <source>
        <dbReference type="Proteomes" id="UP000499080"/>
    </source>
</evidence>
<comment type="caution">
    <text evidence="2">The sequence shown here is derived from an EMBL/GenBank/DDBJ whole genome shotgun (WGS) entry which is preliminary data.</text>
</comment>
<reference evidence="2 3" key="1">
    <citation type="journal article" date="2019" name="Sci. Rep.">
        <title>Orb-weaving spider Araneus ventricosus genome elucidates the spidroin gene catalogue.</title>
        <authorList>
            <person name="Kono N."/>
            <person name="Nakamura H."/>
            <person name="Ohtoshi R."/>
            <person name="Moran D.A.P."/>
            <person name="Shinohara A."/>
            <person name="Yoshida Y."/>
            <person name="Fujiwara M."/>
            <person name="Mori M."/>
            <person name="Tomita M."/>
            <person name="Arakawa K."/>
        </authorList>
    </citation>
    <scope>NUCLEOTIDE SEQUENCE [LARGE SCALE GENOMIC DNA]</scope>
</reference>
<accession>A0A4Y2KVW3</accession>
<proteinExistence type="predicted"/>
<protein>
    <submittedName>
        <fullName evidence="2">Uncharacterized protein</fullName>
    </submittedName>
</protein>
<dbReference type="AlphaFoldDB" id="A0A4Y2KVW3"/>
<name>A0A4Y2KVW3_ARAVE</name>
<sequence>MPTPVPWPAALDYAVEDPWREQPDGGGPTDSRLGLNSVSLLASGVRLTSTGSFGFVILIRGQKTRTTPEMPFLYKLPPNMENA</sequence>
<organism evidence="2 3">
    <name type="scientific">Araneus ventricosus</name>
    <name type="common">Orbweaver spider</name>
    <name type="synonym">Epeira ventricosa</name>
    <dbReference type="NCBI Taxonomy" id="182803"/>
    <lineage>
        <taxon>Eukaryota</taxon>
        <taxon>Metazoa</taxon>
        <taxon>Ecdysozoa</taxon>
        <taxon>Arthropoda</taxon>
        <taxon>Chelicerata</taxon>
        <taxon>Arachnida</taxon>
        <taxon>Araneae</taxon>
        <taxon>Araneomorphae</taxon>
        <taxon>Entelegynae</taxon>
        <taxon>Araneoidea</taxon>
        <taxon>Araneidae</taxon>
        <taxon>Araneus</taxon>
    </lineage>
</organism>
<evidence type="ECO:0000313" key="2">
    <source>
        <dbReference type="EMBL" id="GBN06604.1"/>
    </source>
</evidence>
<dbReference type="EMBL" id="BGPR01005082">
    <property type="protein sequence ID" value="GBN06604.1"/>
    <property type="molecule type" value="Genomic_DNA"/>
</dbReference>